<proteinExistence type="predicted"/>
<gene>
    <name evidence="2" type="ORF">RM764_29255</name>
</gene>
<evidence type="ECO:0000256" key="1">
    <source>
        <dbReference type="SAM" id="Phobius"/>
    </source>
</evidence>
<keyword evidence="1" id="KW-0472">Membrane</keyword>
<feature type="transmembrane region" description="Helical" evidence="1">
    <location>
        <begin position="38"/>
        <end position="57"/>
    </location>
</feature>
<protein>
    <recommendedName>
        <fullName evidence="4">YfhO family protein</fullName>
    </recommendedName>
</protein>
<dbReference type="RefSeq" id="WP_311698505.1">
    <property type="nucleotide sequence ID" value="NZ_JAVREY010000046.1"/>
</dbReference>
<reference evidence="3" key="1">
    <citation type="submission" date="2023-07" db="EMBL/GenBank/DDBJ databases">
        <title>30 novel species of actinomycetes from the DSMZ collection.</title>
        <authorList>
            <person name="Nouioui I."/>
        </authorList>
    </citation>
    <scope>NUCLEOTIDE SEQUENCE [LARGE SCALE GENOMIC DNA]</scope>
    <source>
        <strain evidence="3">DSM 41699</strain>
    </source>
</reference>
<organism evidence="2 3">
    <name type="scientific">Streptomyces gibsoniae</name>
    <dbReference type="NCBI Taxonomy" id="3075529"/>
    <lineage>
        <taxon>Bacteria</taxon>
        <taxon>Bacillati</taxon>
        <taxon>Actinomycetota</taxon>
        <taxon>Actinomycetes</taxon>
        <taxon>Kitasatosporales</taxon>
        <taxon>Streptomycetaceae</taxon>
        <taxon>Streptomyces</taxon>
    </lineage>
</organism>
<feature type="transmembrane region" description="Helical" evidence="1">
    <location>
        <begin position="157"/>
        <end position="174"/>
    </location>
</feature>
<evidence type="ECO:0008006" key="4">
    <source>
        <dbReference type="Google" id="ProtNLM"/>
    </source>
</evidence>
<comment type="caution">
    <text evidence="2">The sequence shown here is derived from an EMBL/GenBank/DDBJ whole genome shotgun (WGS) entry which is preliminary data.</text>
</comment>
<feature type="transmembrane region" description="Helical" evidence="1">
    <location>
        <begin position="180"/>
        <end position="198"/>
    </location>
</feature>
<accession>A0ABU2U1E4</accession>
<keyword evidence="3" id="KW-1185">Reference proteome</keyword>
<sequence length="591" mass="62847">MNTLISAPESPKAGGKEVCASDVAKAPGRMRRVLAHEWTLAATGSVLLAVLLTWPTARYLTTTIPQDVYDPLLQAWQIAWGGHALTTAPAAVWDTNAFFPERLSLAYSDSLLGYAPLGMVGSGATAAVARYNLLYVLVHALAFFGAYALTRQLGSRILGALVAGTAFAYAPWRLAHGGHLNILSTGGIALALAMLARGHGFSLRDGYRAGRARPGWILAGWAVAAWQITLGFGLGIAFGYVLLVIGVIMAIALLRGHRPSAPRRVLIGDLAGGALFTVATALMARPYLRLAEMYPTARRTVTDLAQYSPPLRGLLTAPAESWLWGHSHQEVRATLAAPAEMTLLPGFFLIGAAVVGLGLSVWRPRTRLWLAGATVLAGYLALGTQAWGQGEYGYVFLFRHLPGLDAIRTPGRLVVWVTLLLAVQAAGAVSAFCDRMDVVARRERGSGRNILVRLAMLAPALLVAVECFNVTPHPRVPTAPAALLDARGPVLVLPSDLMTDPAVMLWSTNGFPQIANGSSGYSPASQEQTRAVTAGFPGAESIAYLRTIGVRTVVVLRDRIPGTRWQYALGEPGAGSSVSRRDVGPATVFTW</sequence>
<dbReference type="EMBL" id="JAVREY010000046">
    <property type="protein sequence ID" value="MDT0467047.1"/>
    <property type="molecule type" value="Genomic_DNA"/>
</dbReference>
<feature type="transmembrane region" description="Helical" evidence="1">
    <location>
        <begin position="413"/>
        <end position="433"/>
    </location>
</feature>
<evidence type="ECO:0000313" key="2">
    <source>
        <dbReference type="EMBL" id="MDT0467047.1"/>
    </source>
</evidence>
<keyword evidence="1" id="KW-1133">Transmembrane helix</keyword>
<evidence type="ECO:0000313" key="3">
    <source>
        <dbReference type="Proteomes" id="UP001183809"/>
    </source>
</evidence>
<feature type="transmembrane region" description="Helical" evidence="1">
    <location>
        <begin position="266"/>
        <end position="288"/>
    </location>
</feature>
<keyword evidence="1" id="KW-0812">Transmembrane</keyword>
<feature type="transmembrane region" description="Helical" evidence="1">
    <location>
        <begin position="343"/>
        <end position="361"/>
    </location>
</feature>
<feature type="transmembrane region" description="Helical" evidence="1">
    <location>
        <begin position="234"/>
        <end position="254"/>
    </location>
</feature>
<feature type="transmembrane region" description="Helical" evidence="1">
    <location>
        <begin position="133"/>
        <end position="150"/>
    </location>
</feature>
<feature type="transmembrane region" description="Helical" evidence="1">
    <location>
        <begin position="368"/>
        <end position="388"/>
    </location>
</feature>
<dbReference type="Proteomes" id="UP001183809">
    <property type="component" value="Unassembled WGS sequence"/>
</dbReference>
<name>A0ABU2U1E4_9ACTN</name>
<feature type="transmembrane region" description="Helical" evidence="1">
    <location>
        <begin position="210"/>
        <end position="228"/>
    </location>
</feature>